<dbReference type="PIRSF" id="PIRSF038972">
    <property type="entry name" value="Trm12"/>
    <property type="match status" value="1"/>
</dbReference>
<dbReference type="Proteomes" id="UP000258309">
    <property type="component" value="Unassembled WGS sequence"/>
</dbReference>
<dbReference type="SUPFAM" id="SSF53335">
    <property type="entry name" value="S-adenosyl-L-methionine-dependent methyltransferases"/>
    <property type="match status" value="1"/>
</dbReference>
<dbReference type="STRING" id="5539.A0A3E2HE45"/>
<accession>A0A3E2HE45</accession>
<dbReference type="OrthoDB" id="2387925at2759"/>
<dbReference type="InterPro" id="IPR026274">
    <property type="entry name" value="tRNA_wybutosine_synth_prot_2"/>
</dbReference>
<evidence type="ECO:0000313" key="4">
    <source>
        <dbReference type="EMBL" id="RFU31423.1"/>
    </source>
</evidence>
<reference evidence="4 5" key="1">
    <citation type="submission" date="2018-05" db="EMBL/GenBank/DDBJ databases">
        <title>Draft genome sequence of Scytalidium lignicola DSM 105466, a ubiquitous saprotrophic fungus.</title>
        <authorList>
            <person name="Buettner E."/>
            <person name="Gebauer A.M."/>
            <person name="Hofrichter M."/>
            <person name="Liers C."/>
            <person name="Kellner H."/>
        </authorList>
    </citation>
    <scope>NUCLEOTIDE SEQUENCE [LARGE SCALE GENOMIC DNA]</scope>
    <source>
        <strain evidence="4 5">DSM 105466</strain>
    </source>
</reference>
<dbReference type="Gene3D" id="3.40.50.150">
    <property type="entry name" value="Vaccinia Virus protein VP39"/>
    <property type="match status" value="1"/>
</dbReference>
<dbReference type="PROSITE" id="PS51684">
    <property type="entry name" value="SAM_MT_TRM5_TYW2"/>
    <property type="match status" value="1"/>
</dbReference>
<dbReference type="GO" id="GO:0008175">
    <property type="term" value="F:tRNA methyltransferase activity"/>
    <property type="evidence" value="ECO:0007669"/>
    <property type="project" value="TreeGrafter"/>
</dbReference>
<dbReference type="GO" id="GO:0030488">
    <property type="term" value="P:tRNA methylation"/>
    <property type="evidence" value="ECO:0007669"/>
    <property type="project" value="TreeGrafter"/>
</dbReference>
<organism evidence="4 5">
    <name type="scientific">Scytalidium lignicola</name>
    <name type="common">Hyphomycete</name>
    <dbReference type="NCBI Taxonomy" id="5539"/>
    <lineage>
        <taxon>Eukaryota</taxon>
        <taxon>Fungi</taxon>
        <taxon>Dikarya</taxon>
        <taxon>Ascomycota</taxon>
        <taxon>Pezizomycotina</taxon>
        <taxon>Leotiomycetes</taxon>
        <taxon>Leotiomycetes incertae sedis</taxon>
        <taxon>Scytalidium</taxon>
    </lineage>
</organism>
<evidence type="ECO:0000256" key="2">
    <source>
        <dbReference type="ARBA" id="ARBA00049400"/>
    </source>
</evidence>
<sequence>MKKTRPPKAKPVNAIESSIKSWLEDLPIELVETIKSTVEDLIASAPRRWVVYPPMVLLPSGSFSQDWWSNSGLILDADKVHYKQDLWRRILEGITKREGKGLLTHLAVNAGIPLHVSAAAAGPDKQENIIRTPTGLIMLYGDFGPDLPPDYPPSEEDFRQAFWVSTKQNGIVQVWAPRYTMFSRGNIKEKARLLEFHDSSAATTATTTRENGLDSRTIKSKEQLSKEIAVDLYAGIGYFVFSYVKMGMRKVIGWELNPWSVEGLRRGAVVNGWSIKVIQGTTADVGNPVLGGDEHIVVFLENNRMAEQRLKDADLSGLITHVNCGLLPTSDGNWRMALGMVKREGWLHLHENIGVNDVDQRKMEIQELFQRWMKEDSDERNAEVQHVEYVKTFAPGVWHCVLDLYISETAQTNG</sequence>
<dbReference type="AlphaFoldDB" id="A0A3E2HE45"/>
<protein>
    <recommendedName>
        <fullName evidence="1">tRNA(Phe) (4-demethylwyosine(37)-C(7)) aminocarboxypropyltransferase</fullName>
        <ecNumber evidence="1">2.5.1.114</ecNumber>
    </recommendedName>
</protein>
<comment type="catalytic activity">
    <reaction evidence="2">
        <text>4-demethylwyosine(37) in tRNA(Phe) + S-adenosyl-L-methionine = 4-demethyl-7-[(3S)-3-amino-3-carboxypropyl]wyosine(37) in tRNA(Phe) + S-methyl-5'-thioadenosine + H(+)</text>
        <dbReference type="Rhea" id="RHEA:36355"/>
        <dbReference type="Rhea" id="RHEA-COMP:10164"/>
        <dbReference type="Rhea" id="RHEA-COMP:10378"/>
        <dbReference type="ChEBI" id="CHEBI:15378"/>
        <dbReference type="ChEBI" id="CHEBI:17509"/>
        <dbReference type="ChEBI" id="CHEBI:59789"/>
        <dbReference type="ChEBI" id="CHEBI:64315"/>
        <dbReference type="ChEBI" id="CHEBI:73550"/>
        <dbReference type="EC" id="2.5.1.114"/>
    </reaction>
</comment>
<dbReference type="GO" id="GO:0102522">
    <property type="term" value="F:tRNA 4-demethylwyosine alpha-amino-alpha-carboxypropyltransferase activity"/>
    <property type="evidence" value="ECO:0007669"/>
    <property type="project" value="UniProtKB-EC"/>
</dbReference>
<evidence type="ECO:0000256" key="1">
    <source>
        <dbReference type="ARBA" id="ARBA00012265"/>
    </source>
</evidence>
<feature type="non-terminal residue" evidence="4">
    <location>
        <position position="414"/>
    </location>
</feature>
<dbReference type="EC" id="2.5.1.114" evidence="1"/>
<evidence type="ECO:0000259" key="3">
    <source>
        <dbReference type="PROSITE" id="PS51684"/>
    </source>
</evidence>
<keyword evidence="5" id="KW-1185">Reference proteome</keyword>
<feature type="domain" description="SAM-dependent methyltransferase TRM5/TYW2-type" evidence="3">
    <location>
        <begin position="97"/>
        <end position="408"/>
    </location>
</feature>
<dbReference type="GO" id="GO:0005737">
    <property type="term" value="C:cytoplasm"/>
    <property type="evidence" value="ECO:0007669"/>
    <property type="project" value="TreeGrafter"/>
</dbReference>
<dbReference type="InterPro" id="IPR029063">
    <property type="entry name" value="SAM-dependent_MTases_sf"/>
</dbReference>
<name>A0A3E2HE45_SCYLI</name>
<dbReference type="GO" id="GO:0031591">
    <property type="term" value="P:wybutosine biosynthetic process"/>
    <property type="evidence" value="ECO:0007669"/>
    <property type="project" value="InterPro"/>
</dbReference>
<comment type="caution">
    <text evidence="4">The sequence shown here is derived from an EMBL/GenBank/DDBJ whole genome shotgun (WGS) entry which is preliminary data.</text>
</comment>
<proteinExistence type="predicted"/>
<dbReference type="OMA" id="FELNPWS"/>
<dbReference type="PANTHER" id="PTHR23245">
    <property type="entry name" value="TRNA METHYLTRANSFERASE"/>
    <property type="match status" value="1"/>
</dbReference>
<dbReference type="InterPro" id="IPR030382">
    <property type="entry name" value="MeTrfase_TRM5/TYW2"/>
</dbReference>
<dbReference type="GO" id="GO:0008757">
    <property type="term" value="F:S-adenosylmethionine-dependent methyltransferase activity"/>
    <property type="evidence" value="ECO:0007669"/>
    <property type="project" value="InterPro"/>
</dbReference>
<gene>
    <name evidence="4" type="ORF">B7463_g4920</name>
</gene>
<evidence type="ECO:0000313" key="5">
    <source>
        <dbReference type="Proteomes" id="UP000258309"/>
    </source>
</evidence>
<feature type="non-terminal residue" evidence="4">
    <location>
        <position position="1"/>
    </location>
</feature>
<dbReference type="PANTHER" id="PTHR23245:SF25">
    <property type="entry name" value="TRNA WYBUTOSINE-SYNTHESIZING PROTEIN 2 HOMOLOG"/>
    <property type="match status" value="1"/>
</dbReference>
<dbReference type="EMBL" id="NCSJ02000076">
    <property type="protein sequence ID" value="RFU31423.1"/>
    <property type="molecule type" value="Genomic_DNA"/>
</dbReference>